<sequence>MYIGKSPFNDSMTKLIDEENIDIQSDSFYLLVPSFFFEEPSESSKKKNKARFSEDFVDSFKNYICANDLNYN</sequence>
<evidence type="ECO:0000313" key="1">
    <source>
        <dbReference type="EMBL" id="SFK07680.1"/>
    </source>
</evidence>
<evidence type="ECO:0000313" key="2">
    <source>
        <dbReference type="Proteomes" id="UP000243374"/>
    </source>
</evidence>
<name>A0A662ZCQ9_9GAMM</name>
<organism evidence="1 2">
    <name type="scientific">Succinivibrio dextrinosolvens</name>
    <dbReference type="NCBI Taxonomy" id="83771"/>
    <lineage>
        <taxon>Bacteria</taxon>
        <taxon>Pseudomonadati</taxon>
        <taxon>Pseudomonadota</taxon>
        <taxon>Gammaproteobacteria</taxon>
        <taxon>Aeromonadales</taxon>
        <taxon>Succinivibrionaceae</taxon>
        <taxon>Succinivibrio</taxon>
    </lineage>
</organism>
<reference evidence="1 2" key="1">
    <citation type="submission" date="2016-10" db="EMBL/GenBank/DDBJ databases">
        <authorList>
            <person name="Varghese N."/>
            <person name="Submissions S."/>
        </authorList>
    </citation>
    <scope>NUCLEOTIDE SEQUENCE [LARGE SCALE GENOMIC DNA]</scope>
    <source>
        <strain evidence="1 2">22B</strain>
    </source>
</reference>
<protein>
    <submittedName>
        <fullName evidence="1">Uncharacterized protein</fullName>
    </submittedName>
</protein>
<gene>
    <name evidence="1" type="ORF">SAMN04487865_102112</name>
</gene>
<dbReference type="Proteomes" id="UP000243374">
    <property type="component" value="Unassembled WGS sequence"/>
</dbReference>
<accession>A0A662ZCQ9</accession>
<proteinExistence type="predicted"/>
<dbReference type="RefSeq" id="WP_143075393.1">
    <property type="nucleotide sequence ID" value="NZ_CP047056.1"/>
</dbReference>
<dbReference type="AlphaFoldDB" id="A0A662ZCQ9"/>
<dbReference type="EMBL" id="FOSF01000021">
    <property type="protein sequence ID" value="SFK07680.1"/>
    <property type="molecule type" value="Genomic_DNA"/>
</dbReference>
<keyword evidence="2" id="KW-1185">Reference proteome</keyword>